<gene>
    <name evidence="9" type="ORF">KSV97_06965</name>
    <name evidence="10" type="ORF">KSW06_06910</name>
</gene>
<evidence type="ECO:0000256" key="6">
    <source>
        <dbReference type="ARBA" id="ARBA00023136"/>
    </source>
</evidence>
<dbReference type="Proteomes" id="UP001196408">
    <property type="component" value="Unassembled WGS sequence"/>
</dbReference>
<dbReference type="AlphaFoldDB" id="A0AAW4MYR9"/>
<dbReference type="GO" id="GO:0005886">
    <property type="term" value="C:plasma membrane"/>
    <property type="evidence" value="ECO:0007669"/>
    <property type="project" value="TreeGrafter"/>
</dbReference>
<dbReference type="Pfam" id="PF00535">
    <property type="entry name" value="Glycos_transf_2"/>
    <property type="match status" value="1"/>
</dbReference>
<evidence type="ECO:0000313" key="10">
    <source>
        <dbReference type="EMBL" id="MBV3392985.1"/>
    </source>
</evidence>
<evidence type="ECO:0000313" key="9">
    <source>
        <dbReference type="EMBL" id="MBV3382961.1"/>
    </source>
</evidence>
<protein>
    <submittedName>
        <fullName evidence="9">Glycosyltransferase family 2 protein</fullName>
    </submittedName>
</protein>
<comment type="subcellular location">
    <subcellularLocation>
        <location evidence="1">Membrane</location>
        <topology evidence="1">Multi-pass membrane protein</topology>
    </subcellularLocation>
</comment>
<evidence type="ECO:0000313" key="11">
    <source>
        <dbReference type="Proteomes" id="UP001196408"/>
    </source>
</evidence>
<keyword evidence="3" id="KW-0808">Transferase</keyword>
<feature type="transmembrane region" description="Helical" evidence="7">
    <location>
        <begin position="229"/>
        <end position="253"/>
    </location>
</feature>
<evidence type="ECO:0000256" key="1">
    <source>
        <dbReference type="ARBA" id="ARBA00004141"/>
    </source>
</evidence>
<dbReference type="EMBL" id="JAHOEF010000039">
    <property type="protein sequence ID" value="MBV3382961.1"/>
    <property type="molecule type" value="Genomic_DNA"/>
</dbReference>
<reference evidence="9 12" key="1">
    <citation type="submission" date="2021-06" db="EMBL/GenBank/DDBJ databases">
        <title>Collection of gut derived symbiotic bacterial strains cultured from healthy donors.</title>
        <authorList>
            <person name="Lin H."/>
            <person name="Littmann E."/>
            <person name="Pamer E.G."/>
        </authorList>
    </citation>
    <scope>NUCLEOTIDE SEQUENCE</scope>
    <source>
        <strain evidence="10 12">MSK.21.70</strain>
        <strain evidence="9">MSK.21.82</strain>
    </source>
</reference>
<keyword evidence="6 7" id="KW-0472">Membrane</keyword>
<feature type="transmembrane region" description="Helical" evidence="7">
    <location>
        <begin position="265"/>
        <end position="287"/>
    </location>
</feature>
<name>A0AAW4MYR9_9FIRM</name>
<dbReference type="RefSeq" id="WP_217747761.1">
    <property type="nucleotide sequence ID" value="NZ_JAHOEB010000038.1"/>
</dbReference>
<evidence type="ECO:0000313" key="12">
    <source>
        <dbReference type="Proteomes" id="UP001197492"/>
    </source>
</evidence>
<dbReference type="PANTHER" id="PTHR48090:SF1">
    <property type="entry name" value="PROPHAGE BACTOPRENOL GLUCOSYL TRANSFERASE HOMOLOG"/>
    <property type="match status" value="1"/>
</dbReference>
<evidence type="ECO:0000256" key="4">
    <source>
        <dbReference type="ARBA" id="ARBA00022692"/>
    </source>
</evidence>
<keyword evidence="5 7" id="KW-1133">Transmembrane helix</keyword>
<dbReference type="GO" id="GO:0016757">
    <property type="term" value="F:glycosyltransferase activity"/>
    <property type="evidence" value="ECO:0007669"/>
    <property type="project" value="UniProtKB-KW"/>
</dbReference>
<dbReference type="Proteomes" id="UP001197492">
    <property type="component" value="Unassembled WGS sequence"/>
</dbReference>
<keyword evidence="2" id="KW-0328">Glycosyltransferase</keyword>
<accession>A0AAW4MYR9</accession>
<proteinExistence type="predicted"/>
<evidence type="ECO:0000256" key="3">
    <source>
        <dbReference type="ARBA" id="ARBA00022679"/>
    </source>
</evidence>
<organism evidence="9 11">
    <name type="scientific">Catenibacterium mitsuokai</name>
    <dbReference type="NCBI Taxonomy" id="100886"/>
    <lineage>
        <taxon>Bacteria</taxon>
        <taxon>Bacillati</taxon>
        <taxon>Bacillota</taxon>
        <taxon>Erysipelotrichia</taxon>
        <taxon>Erysipelotrichales</taxon>
        <taxon>Coprobacillaceae</taxon>
        <taxon>Catenibacterium</taxon>
    </lineage>
</organism>
<dbReference type="EMBL" id="JAHOEL010000038">
    <property type="protein sequence ID" value="MBV3392985.1"/>
    <property type="molecule type" value="Genomic_DNA"/>
</dbReference>
<sequence>MEGLLSIIIPSYNEGLLIDNTANVVVDIMTEHKIPYEILFVDDGSKDDTWNRIQAASKKHEHVRGVHFSRNFGKESAITAGLTYAKGDCCVVMDCDLQHPPIKIVEMYKLWQEGYEVVEAVKEDRGEESGIHRFMANTFYKIISKLTNIDMMNASDFKLLDRKVMLVLLNMKEKNSFFRALSSWVGFKTTQIPFRVAEREAGESKWSTKSLIKYAILNITSFSSAPMQIVTICGFIMLLISIVFGINSIVQYVNGTALGGFTTVILLQLFSSSIIMICLGIIGYYIAQIYDEIKGRPKFIVSEEC</sequence>
<evidence type="ECO:0000256" key="7">
    <source>
        <dbReference type="SAM" id="Phobius"/>
    </source>
</evidence>
<feature type="domain" description="Glycosyltransferase 2-like" evidence="8">
    <location>
        <begin position="6"/>
        <end position="163"/>
    </location>
</feature>
<dbReference type="PANTHER" id="PTHR48090">
    <property type="entry name" value="UNDECAPRENYL-PHOSPHATE 4-DEOXY-4-FORMAMIDO-L-ARABINOSE TRANSFERASE-RELATED"/>
    <property type="match status" value="1"/>
</dbReference>
<keyword evidence="12" id="KW-1185">Reference proteome</keyword>
<dbReference type="CDD" id="cd04187">
    <property type="entry name" value="DPM1_like_bac"/>
    <property type="match status" value="1"/>
</dbReference>
<keyword evidence="4 7" id="KW-0812">Transmembrane</keyword>
<evidence type="ECO:0000256" key="5">
    <source>
        <dbReference type="ARBA" id="ARBA00022989"/>
    </source>
</evidence>
<evidence type="ECO:0000256" key="2">
    <source>
        <dbReference type="ARBA" id="ARBA00022676"/>
    </source>
</evidence>
<dbReference type="InterPro" id="IPR001173">
    <property type="entry name" value="Glyco_trans_2-like"/>
</dbReference>
<evidence type="ECO:0000259" key="8">
    <source>
        <dbReference type="Pfam" id="PF00535"/>
    </source>
</evidence>
<dbReference type="InterPro" id="IPR050256">
    <property type="entry name" value="Glycosyltransferase_2"/>
</dbReference>
<comment type="caution">
    <text evidence="9">The sequence shown here is derived from an EMBL/GenBank/DDBJ whole genome shotgun (WGS) entry which is preliminary data.</text>
</comment>